<dbReference type="Proteomes" id="UP000054304">
    <property type="component" value="Unassembled WGS sequence"/>
</dbReference>
<dbReference type="GeneID" id="34684975"/>
<organism evidence="3 4">
    <name type="scientific">Lachancea lanzarotensis</name>
    <dbReference type="NCBI Taxonomy" id="1245769"/>
    <lineage>
        <taxon>Eukaryota</taxon>
        <taxon>Fungi</taxon>
        <taxon>Dikarya</taxon>
        <taxon>Ascomycota</taxon>
        <taxon>Saccharomycotina</taxon>
        <taxon>Saccharomycetes</taxon>
        <taxon>Saccharomycetales</taxon>
        <taxon>Saccharomycetaceae</taxon>
        <taxon>Lachancea</taxon>
    </lineage>
</organism>
<keyword evidence="1" id="KW-0863">Zinc-finger</keyword>
<dbReference type="InterPro" id="IPR001841">
    <property type="entry name" value="Znf_RING"/>
</dbReference>
<name>A0A0C7N0V3_9SACH</name>
<dbReference type="InterPro" id="IPR011011">
    <property type="entry name" value="Znf_FYVE_PHD"/>
</dbReference>
<evidence type="ECO:0000256" key="1">
    <source>
        <dbReference type="PROSITE-ProRule" id="PRU00175"/>
    </source>
</evidence>
<dbReference type="EMBL" id="LN736362">
    <property type="protein sequence ID" value="CEP61549.1"/>
    <property type="molecule type" value="Genomic_DNA"/>
</dbReference>
<dbReference type="HOGENOM" id="CLU_071677_0_0_1"/>
<feature type="domain" description="RING-type" evidence="2">
    <location>
        <begin position="6"/>
        <end position="48"/>
    </location>
</feature>
<dbReference type="InterPro" id="IPR013083">
    <property type="entry name" value="Znf_RING/FYVE/PHD"/>
</dbReference>
<dbReference type="SMART" id="SM00184">
    <property type="entry name" value="RING"/>
    <property type="match status" value="1"/>
</dbReference>
<dbReference type="PROSITE" id="PS50089">
    <property type="entry name" value="ZF_RING_2"/>
    <property type="match status" value="1"/>
</dbReference>
<evidence type="ECO:0000313" key="4">
    <source>
        <dbReference type="Proteomes" id="UP000054304"/>
    </source>
</evidence>
<dbReference type="RefSeq" id="XP_022627783.1">
    <property type="nucleotide sequence ID" value="XM_022773295.1"/>
</dbReference>
<dbReference type="SUPFAM" id="SSF57903">
    <property type="entry name" value="FYVE/PHD zinc finger"/>
    <property type="match status" value="1"/>
</dbReference>
<dbReference type="OrthoDB" id="8062037at2759"/>
<evidence type="ECO:0000313" key="3">
    <source>
        <dbReference type="EMBL" id="CEP61549.1"/>
    </source>
</evidence>
<dbReference type="GO" id="GO:0008270">
    <property type="term" value="F:zinc ion binding"/>
    <property type="evidence" value="ECO:0007669"/>
    <property type="project" value="UniProtKB-KW"/>
</dbReference>
<dbReference type="Pfam" id="PF13639">
    <property type="entry name" value="zf-RING_2"/>
    <property type="match status" value="1"/>
</dbReference>
<protein>
    <submittedName>
        <fullName evidence="3">LALA0S03e05358g1_1</fullName>
    </submittedName>
</protein>
<evidence type="ECO:0000259" key="2">
    <source>
        <dbReference type="PROSITE" id="PS50089"/>
    </source>
</evidence>
<sequence>MSRDECPICLEQLDETRACLVECGHAYHFECIRKWHQQSQDLKCPTCRRESRYLKQIVSNVVVDIEKYFSANRVISEVVEGLSGLTLGSEEDRRQSWTLRSMECGICGALNSDIDHHCTVCHTAFHERCLRILQVEVGDFCSGLFCCNCHQAFLNSGQDISVRGETIQALVLPHARTQVALQAASSRNRSELDESWMLLSQLRTEVQVQAIADHKRSIQNHVRRALHSHYEEVSSGCKAIDKKQFTDINKTVSRRLYRMSGYRYCPHAINYDDEAQVLIREELSRLCTGT</sequence>
<proteinExistence type="predicted"/>
<accession>A0A0C7N0V3</accession>
<keyword evidence="1" id="KW-0862">Zinc</keyword>
<keyword evidence="1" id="KW-0479">Metal-binding</keyword>
<gene>
    <name evidence="3" type="ORF">LALA0_S03e05358g</name>
</gene>
<reference evidence="3 4" key="1">
    <citation type="submission" date="2014-12" db="EMBL/GenBank/DDBJ databases">
        <authorList>
            <person name="Neuveglise Cecile"/>
        </authorList>
    </citation>
    <scope>NUCLEOTIDE SEQUENCE [LARGE SCALE GENOMIC DNA]</scope>
    <source>
        <strain evidence="3 4">CBS 12615</strain>
    </source>
</reference>
<dbReference type="AlphaFoldDB" id="A0A0C7N0V3"/>
<dbReference type="Gene3D" id="3.30.40.10">
    <property type="entry name" value="Zinc/RING finger domain, C3HC4 (zinc finger)"/>
    <property type="match status" value="1"/>
</dbReference>
<dbReference type="SUPFAM" id="SSF57850">
    <property type="entry name" value="RING/U-box"/>
    <property type="match status" value="1"/>
</dbReference>
<keyword evidence="4" id="KW-1185">Reference proteome</keyword>
<dbReference type="STRING" id="1245769.A0A0C7N0V3"/>